<feature type="domain" description="Fe/B12 periplasmic-binding" evidence="7">
    <location>
        <begin position="37"/>
        <end position="298"/>
    </location>
</feature>
<keyword evidence="4" id="KW-0406">Ion transport</keyword>
<dbReference type="InterPro" id="IPR051313">
    <property type="entry name" value="Bact_iron-sidero_bind"/>
</dbReference>
<protein>
    <submittedName>
        <fullName evidence="8">Iron-hydroxamate ABC transporter substrate-binding protein</fullName>
    </submittedName>
</protein>
<name>A0AA37TQV7_9RHOB</name>
<keyword evidence="5 6" id="KW-0732">Signal</keyword>
<dbReference type="InterPro" id="IPR002491">
    <property type="entry name" value="ABC_transptr_periplasmic_BD"/>
</dbReference>
<reference evidence="8 9" key="1">
    <citation type="journal article" date="2014" name="Int. J. Syst. Evol. Microbiol.">
        <title>Complete genome sequence of Corynebacterium casei LMG S-19264T (=DSM 44701T), isolated from a smear-ripened cheese.</title>
        <authorList>
            <consortium name="US DOE Joint Genome Institute (JGI-PGF)"/>
            <person name="Walter F."/>
            <person name="Albersmeier A."/>
            <person name="Kalinowski J."/>
            <person name="Ruckert C."/>
        </authorList>
    </citation>
    <scope>NUCLEOTIDE SEQUENCE [LARGE SCALE GENOMIC DNA]</scope>
    <source>
        <strain evidence="8 9">NBRC 111766</strain>
    </source>
</reference>
<evidence type="ECO:0000256" key="3">
    <source>
        <dbReference type="ARBA" id="ARBA00022448"/>
    </source>
</evidence>
<evidence type="ECO:0000256" key="4">
    <source>
        <dbReference type="ARBA" id="ARBA00022496"/>
    </source>
</evidence>
<dbReference type="SUPFAM" id="SSF53807">
    <property type="entry name" value="Helical backbone' metal receptor"/>
    <property type="match status" value="1"/>
</dbReference>
<dbReference type="EMBL" id="BSPP01000004">
    <property type="protein sequence ID" value="GLS85957.1"/>
    <property type="molecule type" value="Genomic_DNA"/>
</dbReference>
<dbReference type="PANTHER" id="PTHR30532:SF1">
    <property type="entry name" value="IRON(3+)-HYDROXAMATE-BINDING PROTEIN FHUD"/>
    <property type="match status" value="1"/>
</dbReference>
<feature type="signal peptide" evidence="6">
    <location>
        <begin position="1"/>
        <end position="17"/>
    </location>
</feature>
<evidence type="ECO:0000256" key="5">
    <source>
        <dbReference type="ARBA" id="ARBA00022729"/>
    </source>
</evidence>
<evidence type="ECO:0000256" key="2">
    <source>
        <dbReference type="ARBA" id="ARBA00008814"/>
    </source>
</evidence>
<comment type="caution">
    <text evidence="8">The sequence shown here is derived from an EMBL/GenBank/DDBJ whole genome shotgun (WGS) entry which is preliminary data.</text>
</comment>
<proteinExistence type="inferred from homology"/>
<accession>A0AA37TQV7</accession>
<dbReference type="Proteomes" id="UP001157355">
    <property type="component" value="Unassembled WGS sequence"/>
</dbReference>
<dbReference type="PROSITE" id="PS50983">
    <property type="entry name" value="FE_B12_PBP"/>
    <property type="match status" value="1"/>
</dbReference>
<keyword evidence="9" id="KW-1185">Reference proteome</keyword>
<dbReference type="PANTHER" id="PTHR30532">
    <property type="entry name" value="IRON III DICITRATE-BINDING PERIPLASMIC PROTEIN"/>
    <property type="match status" value="1"/>
</dbReference>
<evidence type="ECO:0000259" key="7">
    <source>
        <dbReference type="PROSITE" id="PS50983"/>
    </source>
</evidence>
<dbReference type="AlphaFoldDB" id="A0AA37TQV7"/>
<organism evidence="8 9">
    <name type="scientific">Cypionkella aquatica</name>
    <dbReference type="NCBI Taxonomy" id="1756042"/>
    <lineage>
        <taxon>Bacteria</taxon>
        <taxon>Pseudomonadati</taxon>
        <taxon>Pseudomonadota</taxon>
        <taxon>Alphaproteobacteria</taxon>
        <taxon>Rhodobacterales</taxon>
        <taxon>Paracoccaceae</taxon>
        <taxon>Cypionkella</taxon>
    </lineage>
</organism>
<keyword evidence="3" id="KW-0813">Transport</keyword>
<dbReference type="GO" id="GO:1901678">
    <property type="term" value="P:iron coordination entity transport"/>
    <property type="evidence" value="ECO:0007669"/>
    <property type="project" value="UniProtKB-ARBA"/>
</dbReference>
<dbReference type="Pfam" id="PF01497">
    <property type="entry name" value="Peripla_BP_2"/>
    <property type="match status" value="1"/>
</dbReference>
<dbReference type="GO" id="GO:0030288">
    <property type="term" value="C:outer membrane-bounded periplasmic space"/>
    <property type="evidence" value="ECO:0007669"/>
    <property type="project" value="TreeGrafter"/>
</dbReference>
<comment type="subcellular location">
    <subcellularLocation>
        <location evidence="1">Cell envelope</location>
    </subcellularLocation>
</comment>
<keyword evidence="4" id="KW-0410">Iron transport</keyword>
<dbReference type="RefSeq" id="WP_284324168.1">
    <property type="nucleotide sequence ID" value="NZ_BSPP01000004.1"/>
</dbReference>
<feature type="chain" id="PRO_5041253032" evidence="6">
    <location>
        <begin position="18"/>
        <end position="304"/>
    </location>
</feature>
<evidence type="ECO:0000256" key="1">
    <source>
        <dbReference type="ARBA" id="ARBA00004196"/>
    </source>
</evidence>
<dbReference type="PRINTS" id="PR01715">
    <property type="entry name" value="FERRIBNDNGPP"/>
</dbReference>
<evidence type="ECO:0000256" key="6">
    <source>
        <dbReference type="SAM" id="SignalP"/>
    </source>
</evidence>
<dbReference type="CDD" id="cd01146">
    <property type="entry name" value="FhuD"/>
    <property type="match status" value="1"/>
</dbReference>
<dbReference type="Gene3D" id="3.40.50.1980">
    <property type="entry name" value="Nitrogenase molybdenum iron protein domain"/>
    <property type="match status" value="2"/>
</dbReference>
<keyword evidence="4" id="KW-0408">Iron</keyword>
<sequence length="304" mass="31728">MRALIAALMLLASPALADPVTITDMRGPQTFASPPQKIAALDWSVTEALLDLGLTPAGVAEPAAYADWVVNPPLPPGAVDLGLRAEPNLEALAALHPDVIITADIDPALVPVLEQIAPVVVFQAFDANQDNAAAAQQIFLSLGTLTGTRALAEQKLAAQEATLDAIAKRLAEHFGAALPKVTSIRLNDATSAYVNGSNSMPEYVLKRLGFSNELPQPNSRWGITLVKAQDLAAAKTGIVLTIGPDMGGVGLRQTPIWAFLPFVKAGRLADVAPVWSYGGALSITRLAQGFEAALLTIPVAALAQ</sequence>
<comment type="similarity">
    <text evidence="2">Belongs to the bacterial solute-binding protein 8 family.</text>
</comment>
<evidence type="ECO:0000313" key="8">
    <source>
        <dbReference type="EMBL" id="GLS85957.1"/>
    </source>
</evidence>
<evidence type="ECO:0000313" key="9">
    <source>
        <dbReference type="Proteomes" id="UP001157355"/>
    </source>
</evidence>
<gene>
    <name evidence="8" type="ORF">GCM10010873_09310</name>
</gene>